<sequence length="208" mass="22398">MVKQIIILGTGGNCIDILDTINDINTTLKMKKYECVGFLDDNKDKWGKNFGGIKVLGSLESAVEYPTSYFVNGIGSSLNYTKKESIILKTGLAKERFENIVHPTASVSKMAKISHGNVLLQNVTITSNVKIGLHVIILPNTVISHEDSIGDYTCIAGGVCISGGVTIGKSCYLGTNCSIKENVRIGDYSMIGMGSVVLRDVPENSVYV</sequence>
<name>X1VH93_9ZZZZ</name>
<accession>X1VH93</accession>
<feature type="domain" description="PglD N-terminal" evidence="1">
    <location>
        <begin position="4"/>
        <end position="76"/>
    </location>
</feature>
<dbReference type="Pfam" id="PF17836">
    <property type="entry name" value="PglD_N"/>
    <property type="match status" value="1"/>
</dbReference>
<proteinExistence type="predicted"/>
<reference evidence="2" key="1">
    <citation type="journal article" date="2014" name="Front. Microbiol.">
        <title>High frequency of phylogenetically diverse reductive dehalogenase-homologous genes in deep subseafloor sedimentary metagenomes.</title>
        <authorList>
            <person name="Kawai M."/>
            <person name="Futagami T."/>
            <person name="Toyoda A."/>
            <person name="Takaki Y."/>
            <person name="Nishi S."/>
            <person name="Hori S."/>
            <person name="Arai W."/>
            <person name="Tsubouchi T."/>
            <person name="Morono Y."/>
            <person name="Uchiyama I."/>
            <person name="Ito T."/>
            <person name="Fujiyama A."/>
            <person name="Inagaki F."/>
            <person name="Takami H."/>
        </authorList>
    </citation>
    <scope>NUCLEOTIDE SEQUENCE</scope>
    <source>
        <strain evidence="2">Expedition CK06-06</strain>
    </source>
</reference>
<evidence type="ECO:0000259" key="1">
    <source>
        <dbReference type="Pfam" id="PF17836"/>
    </source>
</evidence>
<protein>
    <recommendedName>
        <fullName evidence="1">PglD N-terminal domain-containing protein</fullName>
    </recommendedName>
</protein>
<evidence type="ECO:0000313" key="2">
    <source>
        <dbReference type="EMBL" id="GAJ06670.1"/>
    </source>
</evidence>
<dbReference type="AlphaFoldDB" id="X1VH93"/>
<dbReference type="Pfam" id="PF00132">
    <property type="entry name" value="Hexapep"/>
    <property type="match status" value="1"/>
</dbReference>
<dbReference type="InterPro" id="IPR041561">
    <property type="entry name" value="PglD_N"/>
</dbReference>
<dbReference type="SUPFAM" id="SSF51161">
    <property type="entry name" value="Trimeric LpxA-like enzymes"/>
    <property type="match status" value="1"/>
</dbReference>
<organism evidence="2">
    <name type="scientific">marine sediment metagenome</name>
    <dbReference type="NCBI Taxonomy" id="412755"/>
    <lineage>
        <taxon>unclassified sequences</taxon>
        <taxon>metagenomes</taxon>
        <taxon>ecological metagenomes</taxon>
    </lineage>
</organism>
<dbReference type="InterPro" id="IPR011004">
    <property type="entry name" value="Trimer_LpxA-like_sf"/>
</dbReference>
<dbReference type="InterPro" id="IPR020019">
    <property type="entry name" value="AcTrfase_PglD-like"/>
</dbReference>
<feature type="non-terminal residue" evidence="2">
    <location>
        <position position="208"/>
    </location>
</feature>
<dbReference type="Gene3D" id="3.40.50.20">
    <property type="match status" value="1"/>
</dbReference>
<dbReference type="InterPro" id="IPR001451">
    <property type="entry name" value="Hexapep"/>
</dbReference>
<dbReference type="NCBIfam" id="TIGR03570">
    <property type="entry name" value="NeuD_NnaD"/>
    <property type="match status" value="1"/>
</dbReference>
<dbReference type="EMBL" id="BARW01033148">
    <property type="protein sequence ID" value="GAJ06670.1"/>
    <property type="molecule type" value="Genomic_DNA"/>
</dbReference>
<dbReference type="CDD" id="cd03360">
    <property type="entry name" value="LbH_AT_putative"/>
    <property type="match status" value="1"/>
</dbReference>
<dbReference type="PANTHER" id="PTHR43300:SF7">
    <property type="entry name" value="UDP-N-ACETYLBACILLOSAMINE N-ACETYLTRANSFERASE"/>
    <property type="match status" value="1"/>
</dbReference>
<gene>
    <name evidence="2" type="ORF">S12H4_52277</name>
</gene>
<dbReference type="Gene3D" id="2.160.10.10">
    <property type="entry name" value="Hexapeptide repeat proteins"/>
    <property type="match status" value="1"/>
</dbReference>
<comment type="caution">
    <text evidence="2">The sequence shown here is derived from an EMBL/GenBank/DDBJ whole genome shotgun (WGS) entry which is preliminary data.</text>
</comment>
<dbReference type="InterPro" id="IPR050179">
    <property type="entry name" value="Trans_hexapeptide_repeat"/>
</dbReference>
<dbReference type="PANTHER" id="PTHR43300">
    <property type="entry name" value="ACETYLTRANSFERASE"/>
    <property type="match status" value="1"/>
</dbReference>